<evidence type="ECO:0000313" key="5">
    <source>
        <dbReference type="Proteomes" id="UP001596434"/>
    </source>
</evidence>
<feature type="compositionally biased region" description="Basic and acidic residues" evidence="1">
    <location>
        <begin position="235"/>
        <end position="244"/>
    </location>
</feature>
<name>A0ABD5ZWM9_9EURY</name>
<keyword evidence="2" id="KW-0472">Membrane</keyword>
<dbReference type="EMBL" id="JBHTAT010000001">
    <property type="protein sequence ID" value="MFC7255013.1"/>
    <property type="molecule type" value="Genomic_DNA"/>
</dbReference>
<dbReference type="InterPro" id="IPR026870">
    <property type="entry name" value="Zinc_ribbon_dom"/>
</dbReference>
<proteinExistence type="predicted"/>
<feature type="compositionally biased region" description="Polar residues" evidence="1">
    <location>
        <begin position="134"/>
        <end position="146"/>
    </location>
</feature>
<keyword evidence="5" id="KW-1185">Reference proteome</keyword>
<dbReference type="RefSeq" id="WP_379703220.1">
    <property type="nucleotide sequence ID" value="NZ_JBHTAT010000001.1"/>
</dbReference>
<feature type="transmembrane region" description="Helical" evidence="2">
    <location>
        <begin position="35"/>
        <end position="53"/>
    </location>
</feature>
<dbReference type="AlphaFoldDB" id="A0ABD5ZWM9"/>
<sequence>MVVAQTLSVVLYGAAVAGDHPDIDAPENLSNFSGFLRIGAIILLLVGLATAVGNLSSSAFAATGFAFVVVVLLGLYDYTIIAKKKRKAAKDTVAKAGKEYLETKKEVEKGPDQVTNVQGDVVDRKHQQTHVDRSTTSVDTIDQSTTHVDRSKTVKDQRTQVEDSVVNRSDITAAAEGRSGDATGANPGDQHPGTGAQPRGGAQPHTERSPQGGHSPPDAQQSPGTRASGGGSHSVDQHAPEGRRRQSGHPGNGSESPDQSEGGTRYCTSCGEEVEADWNTCISCGADL</sequence>
<accession>A0ABD5ZWM9</accession>
<comment type="caution">
    <text evidence="4">The sequence shown here is derived from an EMBL/GenBank/DDBJ whole genome shotgun (WGS) entry which is preliminary data.</text>
</comment>
<evidence type="ECO:0000313" key="4">
    <source>
        <dbReference type="EMBL" id="MFC7255013.1"/>
    </source>
</evidence>
<dbReference type="Proteomes" id="UP001596434">
    <property type="component" value="Unassembled WGS sequence"/>
</dbReference>
<keyword evidence="2" id="KW-0812">Transmembrane</keyword>
<gene>
    <name evidence="4" type="ORF">ACFQKE_06855</name>
</gene>
<reference evidence="4 5" key="1">
    <citation type="journal article" date="2019" name="Int. J. Syst. Evol. Microbiol.">
        <title>The Global Catalogue of Microorganisms (GCM) 10K type strain sequencing project: providing services to taxonomists for standard genome sequencing and annotation.</title>
        <authorList>
            <consortium name="The Broad Institute Genomics Platform"/>
            <consortium name="The Broad Institute Genome Sequencing Center for Infectious Disease"/>
            <person name="Wu L."/>
            <person name="Ma J."/>
        </authorList>
    </citation>
    <scope>NUCLEOTIDE SEQUENCE [LARGE SCALE GENOMIC DNA]</scope>
    <source>
        <strain evidence="4 5">GX21</strain>
    </source>
</reference>
<keyword evidence="2" id="KW-1133">Transmembrane helix</keyword>
<feature type="transmembrane region" description="Helical" evidence="2">
    <location>
        <begin position="59"/>
        <end position="78"/>
    </location>
</feature>
<dbReference type="GeneID" id="96953354"/>
<feature type="compositionally biased region" description="Polar residues" evidence="1">
    <location>
        <begin position="253"/>
        <end position="262"/>
    </location>
</feature>
<feature type="compositionally biased region" description="Basic and acidic residues" evidence="1">
    <location>
        <begin position="121"/>
        <end position="133"/>
    </location>
</feature>
<feature type="compositionally biased region" description="Basic and acidic residues" evidence="1">
    <location>
        <begin position="147"/>
        <end position="161"/>
    </location>
</feature>
<protein>
    <submittedName>
        <fullName evidence="4">Zinc-ribbon domain-containing protein</fullName>
    </submittedName>
</protein>
<evidence type="ECO:0000256" key="1">
    <source>
        <dbReference type="SAM" id="MobiDB-lite"/>
    </source>
</evidence>
<evidence type="ECO:0000259" key="3">
    <source>
        <dbReference type="Pfam" id="PF13240"/>
    </source>
</evidence>
<dbReference type="Pfam" id="PF13240">
    <property type="entry name" value="Zn_Ribbon_1"/>
    <property type="match status" value="1"/>
</dbReference>
<organism evidence="4 5">
    <name type="scientific">Haloplanus litoreus</name>
    <dbReference type="NCBI Taxonomy" id="767515"/>
    <lineage>
        <taxon>Archaea</taxon>
        <taxon>Methanobacteriati</taxon>
        <taxon>Methanobacteriota</taxon>
        <taxon>Stenosarchaea group</taxon>
        <taxon>Halobacteria</taxon>
        <taxon>Halobacteriales</taxon>
        <taxon>Haloferacaceae</taxon>
        <taxon>Haloplanus</taxon>
    </lineage>
</organism>
<feature type="region of interest" description="Disordered" evidence="1">
    <location>
        <begin position="118"/>
        <end position="267"/>
    </location>
</feature>
<feature type="domain" description="Zinc-ribbon" evidence="3">
    <location>
        <begin position="266"/>
        <end position="288"/>
    </location>
</feature>
<evidence type="ECO:0000256" key="2">
    <source>
        <dbReference type="SAM" id="Phobius"/>
    </source>
</evidence>